<comment type="caution">
    <text evidence="1">The sequence shown here is derived from an EMBL/GenBank/DDBJ whole genome shotgun (WGS) entry which is preliminary data.</text>
</comment>
<reference evidence="1 2" key="1">
    <citation type="journal article" date="2018" name="PLoS Genet.">
        <title>Population sequencing reveals clonal diversity and ancestral inbreeding in the grapevine cultivar Chardonnay.</title>
        <authorList>
            <person name="Roach M.J."/>
            <person name="Johnson D.L."/>
            <person name="Bohlmann J."/>
            <person name="van Vuuren H.J."/>
            <person name="Jones S.J."/>
            <person name="Pretorius I.S."/>
            <person name="Schmidt S.A."/>
            <person name="Borneman A.R."/>
        </authorList>
    </citation>
    <scope>NUCLEOTIDE SEQUENCE [LARGE SCALE GENOMIC DNA]</scope>
    <source>
        <strain evidence="2">cv. Chardonnay</strain>
        <tissue evidence="1">Leaf</tissue>
    </source>
</reference>
<name>A0A438GA51_VITVI</name>
<evidence type="ECO:0000313" key="1">
    <source>
        <dbReference type="EMBL" id="RVW69048.1"/>
    </source>
</evidence>
<organism evidence="1 2">
    <name type="scientific">Vitis vinifera</name>
    <name type="common">Grape</name>
    <dbReference type="NCBI Taxonomy" id="29760"/>
    <lineage>
        <taxon>Eukaryota</taxon>
        <taxon>Viridiplantae</taxon>
        <taxon>Streptophyta</taxon>
        <taxon>Embryophyta</taxon>
        <taxon>Tracheophyta</taxon>
        <taxon>Spermatophyta</taxon>
        <taxon>Magnoliopsida</taxon>
        <taxon>eudicotyledons</taxon>
        <taxon>Gunneridae</taxon>
        <taxon>Pentapetalae</taxon>
        <taxon>rosids</taxon>
        <taxon>Vitales</taxon>
        <taxon>Vitaceae</taxon>
        <taxon>Viteae</taxon>
        <taxon>Vitis</taxon>
    </lineage>
</organism>
<dbReference type="AlphaFoldDB" id="A0A438GA51"/>
<proteinExistence type="predicted"/>
<dbReference type="Proteomes" id="UP000288805">
    <property type="component" value="Unassembled WGS sequence"/>
</dbReference>
<sequence length="108" mass="12063">MRQRGLILAAFISLVLFLLFIFISFNAHLLKSPLLLSIAPQEPSSALPQFSLLIGILTRADKYDRRHFLRLVYGIQSSPVAHIDVKFIFLQPHQARAKGAGGARNPKV</sequence>
<dbReference type="EMBL" id="QGNW01000510">
    <property type="protein sequence ID" value="RVW69048.1"/>
    <property type="molecule type" value="Genomic_DNA"/>
</dbReference>
<evidence type="ECO:0008006" key="3">
    <source>
        <dbReference type="Google" id="ProtNLM"/>
    </source>
</evidence>
<gene>
    <name evidence="1" type="ORF">CK203_052157</name>
</gene>
<evidence type="ECO:0000313" key="2">
    <source>
        <dbReference type="Proteomes" id="UP000288805"/>
    </source>
</evidence>
<accession>A0A438GA51</accession>
<protein>
    <recommendedName>
        <fullName evidence="3">Hexosyltransferase</fullName>
    </recommendedName>
</protein>